<proteinExistence type="predicted"/>
<keyword evidence="2" id="KW-1185">Reference proteome</keyword>
<name>A0ABZ2YR86_9BACT</name>
<gene>
    <name evidence="1" type="ORF">WJU16_04570</name>
</gene>
<accession>A0ABZ2YR86</accession>
<evidence type="ECO:0008006" key="3">
    <source>
        <dbReference type="Google" id="ProtNLM"/>
    </source>
</evidence>
<sequence length="281" mass="31120">MKCQITRIIAAALMLTGWYGCGKGEPAAPFTEFAEVYFDADKTALRNNGEGVFIAARYNGHPIEWNVLSRKIKVVTGEGKFEFYDTRSGKVVAEKVVDVKTGARQEYTLFQPTLDAPVSFIDPDAQESESPAPSGQIKIKVANYAQDLIPFAKLNLRVSISYFDADWNEVVKEIGMMEDVQDAVDKAGYALLPNGVPDPMPELGYSYVFEFLDGDTGEPLRNHGGTAYSNMAFSPWGMDPVPARNVFTVYMVSRETWGEAPPFLKKGDTFYEIATTILFAN</sequence>
<dbReference type="EMBL" id="CP149822">
    <property type="protein sequence ID" value="WZN42306.1"/>
    <property type="molecule type" value="Genomic_DNA"/>
</dbReference>
<protein>
    <recommendedName>
        <fullName evidence="3">DUF4198 domain-containing protein</fullName>
    </recommendedName>
</protein>
<organism evidence="1 2">
    <name type="scientific">Chitinophaga pollutisoli</name>
    <dbReference type="NCBI Taxonomy" id="3133966"/>
    <lineage>
        <taxon>Bacteria</taxon>
        <taxon>Pseudomonadati</taxon>
        <taxon>Bacteroidota</taxon>
        <taxon>Chitinophagia</taxon>
        <taxon>Chitinophagales</taxon>
        <taxon>Chitinophagaceae</taxon>
        <taxon>Chitinophaga</taxon>
    </lineage>
</organism>
<dbReference type="Proteomes" id="UP001485459">
    <property type="component" value="Chromosome"/>
</dbReference>
<evidence type="ECO:0000313" key="2">
    <source>
        <dbReference type="Proteomes" id="UP001485459"/>
    </source>
</evidence>
<reference evidence="2" key="1">
    <citation type="submission" date="2024-03" db="EMBL/GenBank/DDBJ databases">
        <title>Chitinophaga horti sp. nov., isolated from garden soil.</title>
        <authorList>
            <person name="Lee D.S."/>
            <person name="Han D.M."/>
            <person name="Baek J.H."/>
            <person name="Choi D.G."/>
            <person name="Jeon J.H."/>
            <person name="Jeon C.O."/>
        </authorList>
    </citation>
    <scope>NUCLEOTIDE SEQUENCE [LARGE SCALE GENOMIC DNA]</scope>
    <source>
        <strain evidence="2">GPA1</strain>
    </source>
</reference>
<dbReference type="RefSeq" id="WP_341837140.1">
    <property type="nucleotide sequence ID" value="NZ_CP149822.1"/>
</dbReference>
<evidence type="ECO:0000313" key="1">
    <source>
        <dbReference type="EMBL" id="WZN42306.1"/>
    </source>
</evidence>
<dbReference type="PROSITE" id="PS51257">
    <property type="entry name" value="PROKAR_LIPOPROTEIN"/>
    <property type="match status" value="1"/>
</dbReference>